<comment type="similarity">
    <text evidence="1">Belongs to the universal ribosomal protein uL29 family.</text>
</comment>
<dbReference type="GO" id="GO:0022625">
    <property type="term" value="C:cytosolic large ribosomal subunit"/>
    <property type="evidence" value="ECO:0007669"/>
    <property type="project" value="InterPro"/>
</dbReference>
<dbReference type="InterPro" id="IPR036049">
    <property type="entry name" value="Ribosomal_uL29_sf"/>
</dbReference>
<keyword evidence="3" id="KW-0687">Ribonucleoprotein</keyword>
<evidence type="ECO:0000256" key="5">
    <source>
        <dbReference type="ARBA" id="ARBA00035334"/>
    </source>
</evidence>
<dbReference type="InterPro" id="IPR001854">
    <property type="entry name" value="Ribosomal_uL29"/>
</dbReference>
<dbReference type="PANTHER" id="PTHR45722">
    <property type="entry name" value="60S RIBOSOMAL PROTEIN L35"/>
    <property type="match status" value="1"/>
</dbReference>
<dbReference type="Gene3D" id="1.10.287.310">
    <property type="match status" value="1"/>
</dbReference>
<dbReference type="CDD" id="cd00427">
    <property type="entry name" value="Ribosomal_L29_HIP"/>
    <property type="match status" value="1"/>
</dbReference>
<reference evidence="6" key="1">
    <citation type="journal article" date="2013" name="Mol. Phylogenet. Evol.">
        <title>Distribution and evolutionary dynamics of Stowaway Miniature Inverted repeat Transposable Elements (MITEs) in grasses.</title>
        <authorList>
            <person name="Minaya M."/>
            <person name="Pimentel M."/>
            <person name="Mason-Gamer R."/>
            <person name="Catalan P."/>
        </authorList>
    </citation>
    <scope>NUCLEOTIDE SEQUENCE</scope>
</reference>
<gene>
    <name evidence="6" type="primary">rpl35</name>
</gene>
<dbReference type="HAMAP" id="MF_00374">
    <property type="entry name" value="Ribosomal_uL29"/>
    <property type="match status" value="1"/>
</dbReference>
<dbReference type="NCBIfam" id="TIGR00012">
    <property type="entry name" value="L29"/>
    <property type="match status" value="1"/>
</dbReference>
<evidence type="ECO:0000256" key="2">
    <source>
        <dbReference type="ARBA" id="ARBA00022980"/>
    </source>
</evidence>
<dbReference type="AlphaFoldDB" id="M1XYB7"/>
<accession>M1XYB7</accession>
<dbReference type="Pfam" id="PF00831">
    <property type="entry name" value="Ribosomal_L29"/>
    <property type="match status" value="1"/>
</dbReference>
<proteinExistence type="evidence at transcript level"/>
<dbReference type="SUPFAM" id="SSF46561">
    <property type="entry name" value="Ribosomal protein L29 (L29p)"/>
    <property type="match status" value="1"/>
</dbReference>
<evidence type="ECO:0000256" key="1">
    <source>
        <dbReference type="ARBA" id="ARBA00009254"/>
    </source>
</evidence>
<dbReference type="PANTHER" id="PTHR45722:SF2">
    <property type="entry name" value="LARGE RIBOSOMAL SUBUNIT PROTEIN UL29-RELATED"/>
    <property type="match status" value="1"/>
</dbReference>
<keyword evidence="2 6" id="KW-0689">Ribosomal protein</keyword>
<dbReference type="Gene3D" id="6.10.250.3450">
    <property type="match status" value="1"/>
</dbReference>
<dbReference type="GO" id="GO:0003729">
    <property type="term" value="F:mRNA binding"/>
    <property type="evidence" value="ECO:0007669"/>
    <property type="project" value="TreeGrafter"/>
</dbReference>
<evidence type="ECO:0000313" key="6">
    <source>
        <dbReference type="EMBL" id="CCQ18603.1"/>
    </source>
</evidence>
<dbReference type="EMBL" id="HF570286">
    <property type="protein sequence ID" value="CCQ18603.1"/>
    <property type="molecule type" value="mRNA"/>
</dbReference>
<dbReference type="InterPro" id="IPR045059">
    <property type="entry name" value="Ribosomal_uL29_euk"/>
</dbReference>
<protein>
    <recommendedName>
        <fullName evidence="4">Large ribosomal subunit protein uL29</fullName>
    </recommendedName>
    <alternativeName>
        <fullName evidence="5">60S ribosomal protein L35</fullName>
    </alternativeName>
</protein>
<organism evidence="6">
    <name type="scientific">Sycon ciliatum</name>
    <dbReference type="NCBI Taxonomy" id="27933"/>
    <lineage>
        <taxon>Eukaryota</taxon>
        <taxon>Metazoa</taxon>
        <taxon>Porifera</taxon>
        <taxon>Calcarea</taxon>
        <taxon>Calcaronea</taxon>
        <taxon>Leucosolenida</taxon>
        <taxon>Sycettidae</taxon>
        <taxon>Sycon</taxon>
    </lineage>
</organism>
<dbReference type="GO" id="GO:0003735">
    <property type="term" value="F:structural constituent of ribosome"/>
    <property type="evidence" value="ECO:0007669"/>
    <property type="project" value="InterPro"/>
</dbReference>
<dbReference type="GO" id="GO:0006412">
    <property type="term" value="P:translation"/>
    <property type="evidence" value="ECO:0007669"/>
    <property type="project" value="InterPro"/>
</dbReference>
<dbReference type="GO" id="GO:0000463">
    <property type="term" value="P:maturation of LSU-rRNA from tricistronic rRNA transcript (SSU-rRNA, 5.8S rRNA, LSU-rRNA)"/>
    <property type="evidence" value="ECO:0007669"/>
    <property type="project" value="InterPro"/>
</dbReference>
<sequence length="160" mass="18893">MISAKLMWYILQNYHFLYICACAQVQPFFFGSHNSTAMAKVKAHELRGKRKEELQSQLTELKTELSQLRVAKVTAGAASKMAKIKLVRHSIARVLTVMTQTQRENLQKFYRKKKHVPVDLRPKKTRAIRRRLTKHEDSRRTLRQIKRDTHFSLRKYAVKE</sequence>
<evidence type="ECO:0000256" key="4">
    <source>
        <dbReference type="ARBA" id="ARBA00035204"/>
    </source>
</evidence>
<evidence type="ECO:0000256" key="3">
    <source>
        <dbReference type="ARBA" id="ARBA00023274"/>
    </source>
</evidence>
<name>M1XYB7_9METZ</name>
<dbReference type="FunFam" id="1.10.287.310:FF:000002">
    <property type="entry name" value="60S ribosomal protein L35"/>
    <property type="match status" value="1"/>
</dbReference>
<dbReference type="FunFam" id="6.10.250.3450:FF:000001">
    <property type="entry name" value="60S ribosomal protein L35"/>
    <property type="match status" value="1"/>
</dbReference>